<reference evidence="2 3" key="1">
    <citation type="journal article" date="2016" name="Mol. Biol. Evol.">
        <title>Comparative Genomics of Early-Diverging Mushroom-Forming Fungi Provides Insights into the Origins of Lignocellulose Decay Capabilities.</title>
        <authorList>
            <person name="Nagy L.G."/>
            <person name="Riley R."/>
            <person name="Tritt A."/>
            <person name="Adam C."/>
            <person name="Daum C."/>
            <person name="Floudas D."/>
            <person name="Sun H."/>
            <person name="Yadav J.S."/>
            <person name="Pangilinan J."/>
            <person name="Larsson K.H."/>
            <person name="Matsuura K."/>
            <person name="Barry K."/>
            <person name="Labutti K."/>
            <person name="Kuo R."/>
            <person name="Ohm R.A."/>
            <person name="Bhattacharya S.S."/>
            <person name="Shirouzu T."/>
            <person name="Yoshinaga Y."/>
            <person name="Martin F.M."/>
            <person name="Grigoriev I.V."/>
            <person name="Hibbett D.S."/>
        </authorList>
    </citation>
    <scope>NUCLEOTIDE SEQUENCE [LARGE SCALE GENOMIC DNA]</scope>
    <source>
        <strain evidence="2 3">HHB14362 ss-1</strain>
    </source>
</reference>
<dbReference type="Proteomes" id="UP000076761">
    <property type="component" value="Unassembled WGS sequence"/>
</dbReference>
<dbReference type="Pfam" id="PF24968">
    <property type="entry name" value="DUF7770"/>
    <property type="match status" value="1"/>
</dbReference>
<proteinExistence type="predicted"/>
<dbReference type="InParanoid" id="A0A165S7P6"/>
<dbReference type="InterPro" id="IPR056672">
    <property type="entry name" value="DUF7770"/>
</dbReference>
<dbReference type="EMBL" id="KV425575">
    <property type="protein sequence ID" value="KZT24773.1"/>
    <property type="molecule type" value="Genomic_DNA"/>
</dbReference>
<evidence type="ECO:0000259" key="1">
    <source>
        <dbReference type="Pfam" id="PF24968"/>
    </source>
</evidence>
<gene>
    <name evidence="2" type="ORF">NEOLEDRAFT_392692</name>
</gene>
<organism evidence="2 3">
    <name type="scientific">Neolentinus lepideus HHB14362 ss-1</name>
    <dbReference type="NCBI Taxonomy" id="1314782"/>
    <lineage>
        <taxon>Eukaryota</taxon>
        <taxon>Fungi</taxon>
        <taxon>Dikarya</taxon>
        <taxon>Basidiomycota</taxon>
        <taxon>Agaricomycotina</taxon>
        <taxon>Agaricomycetes</taxon>
        <taxon>Gloeophyllales</taxon>
        <taxon>Gloeophyllaceae</taxon>
        <taxon>Neolentinus</taxon>
    </lineage>
</organism>
<name>A0A165S7P6_9AGAM</name>
<accession>A0A165S7P6</accession>
<evidence type="ECO:0000313" key="2">
    <source>
        <dbReference type="EMBL" id="KZT24773.1"/>
    </source>
</evidence>
<evidence type="ECO:0000313" key="3">
    <source>
        <dbReference type="Proteomes" id="UP000076761"/>
    </source>
</evidence>
<dbReference type="AlphaFoldDB" id="A0A165S7P6"/>
<dbReference type="OrthoDB" id="3527137at2759"/>
<feature type="domain" description="DUF7770" evidence="1">
    <location>
        <begin position="63"/>
        <end position="191"/>
    </location>
</feature>
<sequence>MDLNPASPPMPALQDLTIGIRAQQLTSVIIWCTGGGTLHHWRTSYSLADSSVINDLGERLAGISLDMYQPHDHGYKTADGPNLHGCLQISPRTTRHGLYSTRSGVLEEINFSSAVTVQDIVDLVTGQKRQYYMFNPLGSGCLYWQLQLLRAFVSKGWIHSTDLSGVTESIGKYAKMYPDRVPFPPVEGQFYSPPQ</sequence>
<protein>
    <recommendedName>
        <fullName evidence="1">DUF7770 domain-containing protein</fullName>
    </recommendedName>
</protein>
<keyword evidence="3" id="KW-1185">Reference proteome</keyword>